<evidence type="ECO:0000313" key="2">
    <source>
        <dbReference type="EMBL" id="QEG02226.1"/>
    </source>
</evidence>
<gene>
    <name evidence="2" type="primary">bamB_7</name>
    <name evidence="2" type="ORF">Mal15_63120</name>
</gene>
<name>A0A5B9MR32_9BACT</name>
<dbReference type="InterPro" id="IPR011047">
    <property type="entry name" value="Quinoprotein_ADH-like_sf"/>
</dbReference>
<dbReference type="SUPFAM" id="SSF50998">
    <property type="entry name" value="Quinoprotein alcohol dehydrogenase-like"/>
    <property type="match status" value="1"/>
</dbReference>
<dbReference type="InterPro" id="IPR002372">
    <property type="entry name" value="PQQ_rpt_dom"/>
</dbReference>
<dbReference type="Gene3D" id="2.130.10.10">
    <property type="entry name" value="YVTN repeat-like/Quinoprotein amine dehydrogenase"/>
    <property type="match status" value="1"/>
</dbReference>
<dbReference type="KEGG" id="smam:Mal15_63120"/>
<proteinExistence type="predicted"/>
<keyword evidence="3" id="KW-1185">Reference proteome</keyword>
<dbReference type="SMART" id="SM00564">
    <property type="entry name" value="PQQ"/>
    <property type="match status" value="3"/>
</dbReference>
<feature type="domain" description="Pyrrolo-quinoline quinone repeat" evidence="1">
    <location>
        <begin position="51"/>
        <end position="207"/>
    </location>
</feature>
<sequence>MNRYGDILLTFVLGIALVPSNADADWPRWRGPQDQGSVAAGTYPSELNAQTLRWKAPLPGKGCSTPIVVDQNVYVTAPTDGIDSVLAFDWSGNQKWNTKFGPEVKGKHRNGSGSNASPVSDGEAVYVYFKSGTLAAVELDGTVRWQTNLVDRFGKDTLYWDHGTSPVLTKRSVVFARMHNGESWLAAFDKQSGQLIWKEARNYETPRECDHGYSTPLVIEHQGRESLLVWGAEHLTVHDALDGRVTWTCGDFNPDGNQLWPVVASPVVVDDMAVVAFGRNDKGAPRLYGIRMDGSGDVTDTNHVWFRDDISTFVPSPVAYNGNVYLVRDRGEVECIDPASGKTVWSDALPKNRNSYYASPTIAAGKLYAAREDGVVFVADVADNEFELLSENDLQESVIGSPVPIQDHLFVRGEKHLFCFSSK</sequence>
<dbReference type="RefSeq" id="WP_147871193.1">
    <property type="nucleotide sequence ID" value="NZ_CP036264.1"/>
</dbReference>
<dbReference type="PANTHER" id="PTHR34512">
    <property type="entry name" value="CELL SURFACE PROTEIN"/>
    <property type="match status" value="1"/>
</dbReference>
<dbReference type="InterPro" id="IPR018391">
    <property type="entry name" value="PQQ_b-propeller_rpt"/>
</dbReference>
<dbReference type="Gene3D" id="2.40.10.480">
    <property type="match status" value="1"/>
</dbReference>
<evidence type="ECO:0000259" key="1">
    <source>
        <dbReference type="Pfam" id="PF13360"/>
    </source>
</evidence>
<dbReference type="AlphaFoldDB" id="A0A5B9MR32"/>
<accession>A0A5B9MR32</accession>
<dbReference type="EMBL" id="CP036264">
    <property type="protein sequence ID" value="QEG02226.1"/>
    <property type="molecule type" value="Genomic_DNA"/>
</dbReference>
<reference evidence="2 3" key="1">
    <citation type="submission" date="2019-02" db="EMBL/GenBank/DDBJ databases">
        <title>Planctomycetal bacteria perform biofilm scaping via a novel small molecule.</title>
        <authorList>
            <person name="Jeske O."/>
            <person name="Boedeker C."/>
            <person name="Wiegand S."/>
            <person name="Breitling P."/>
            <person name="Kallscheuer N."/>
            <person name="Jogler M."/>
            <person name="Rohde M."/>
            <person name="Petersen J."/>
            <person name="Medema M.H."/>
            <person name="Surup F."/>
            <person name="Jogler C."/>
        </authorList>
    </citation>
    <scope>NUCLEOTIDE SEQUENCE [LARGE SCALE GENOMIC DNA]</scope>
    <source>
        <strain evidence="2 3">Mal15</strain>
    </source>
</reference>
<dbReference type="Proteomes" id="UP000321353">
    <property type="component" value="Chromosome"/>
</dbReference>
<organism evidence="2 3">
    <name type="scientific">Stieleria maiorica</name>
    <dbReference type="NCBI Taxonomy" id="2795974"/>
    <lineage>
        <taxon>Bacteria</taxon>
        <taxon>Pseudomonadati</taxon>
        <taxon>Planctomycetota</taxon>
        <taxon>Planctomycetia</taxon>
        <taxon>Pirellulales</taxon>
        <taxon>Pirellulaceae</taxon>
        <taxon>Stieleria</taxon>
    </lineage>
</organism>
<dbReference type="Pfam" id="PF13360">
    <property type="entry name" value="PQQ_2"/>
    <property type="match status" value="2"/>
</dbReference>
<evidence type="ECO:0000313" key="3">
    <source>
        <dbReference type="Proteomes" id="UP000321353"/>
    </source>
</evidence>
<protein>
    <submittedName>
        <fullName evidence="2">Outer membrane protein assembly factor BamB</fullName>
    </submittedName>
</protein>
<feature type="domain" description="Pyrrolo-quinoline quinone repeat" evidence="1">
    <location>
        <begin position="315"/>
        <end position="421"/>
    </location>
</feature>
<dbReference type="PANTHER" id="PTHR34512:SF30">
    <property type="entry name" value="OUTER MEMBRANE PROTEIN ASSEMBLY FACTOR BAMB"/>
    <property type="match status" value="1"/>
</dbReference>
<dbReference type="InterPro" id="IPR015943">
    <property type="entry name" value="WD40/YVTN_repeat-like_dom_sf"/>
</dbReference>